<dbReference type="KEGG" id="dpx:DAPPUDRAFT_248295"/>
<proteinExistence type="predicted"/>
<evidence type="ECO:0000313" key="3">
    <source>
        <dbReference type="Proteomes" id="UP000000305"/>
    </source>
</evidence>
<keyword evidence="3" id="KW-1185">Reference proteome</keyword>
<sequence>MVDESCNLEAAHLWKMLSENDVEVKCMLSNAQSLIEVLTNQTNLEAKDLETTLSTTSRSPMKLEDSKFGNGNHAVSSTSRFLKLNNT</sequence>
<evidence type="ECO:0000313" key="2">
    <source>
        <dbReference type="EMBL" id="EFX76975.1"/>
    </source>
</evidence>
<dbReference type="HOGENOM" id="CLU_190930_0_0_1"/>
<protein>
    <submittedName>
        <fullName evidence="2">Uncharacterized protein</fullName>
    </submittedName>
</protein>
<accession>E9GU45</accession>
<dbReference type="AlphaFoldDB" id="E9GU45"/>
<reference evidence="2 3" key="1">
    <citation type="journal article" date="2011" name="Science">
        <title>The ecoresponsive genome of Daphnia pulex.</title>
        <authorList>
            <person name="Colbourne J.K."/>
            <person name="Pfrender M.E."/>
            <person name="Gilbert D."/>
            <person name="Thomas W.K."/>
            <person name="Tucker A."/>
            <person name="Oakley T.H."/>
            <person name="Tokishita S."/>
            <person name="Aerts A."/>
            <person name="Arnold G.J."/>
            <person name="Basu M.K."/>
            <person name="Bauer D.J."/>
            <person name="Caceres C.E."/>
            <person name="Carmel L."/>
            <person name="Casola C."/>
            <person name="Choi J.H."/>
            <person name="Detter J.C."/>
            <person name="Dong Q."/>
            <person name="Dusheyko S."/>
            <person name="Eads B.D."/>
            <person name="Frohlich T."/>
            <person name="Geiler-Samerotte K.A."/>
            <person name="Gerlach D."/>
            <person name="Hatcher P."/>
            <person name="Jogdeo S."/>
            <person name="Krijgsveld J."/>
            <person name="Kriventseva E.V."/>
            <person name="Kultz D."/>
            <person name="Laforsch C."/>
            <person name="Lindquist E."/>
            <person name="Lopez J."/>
            <person name="Manak J.R."/>
            <person name="Muller J."/>
            <person name="Pangilinan J."/>
            <person name="Patwardhan R.P."/>
            <person name="Pitluck S."/>
            <person name="Pritham E.J."/>
            <person name="Rechtsteiner A."/>
            <person name="Rho M."/>
            <person name="Rogozin I.B."/>
            <person name="Sakarya O."/>
            <person name="Salamov A."/>
            <person name="Schaack S."/>
            <person name="Shapiro H."/>
            <person name="Shiga Y."/>
            <person name="Skalitzky C."/>
            <person name="Smith Z."/>
            <person name="Souvorov A."/>
            <person name="Sung W."/>
            <person name="Tang Z."/>
            <person name="Tsuchiya D."/>
            <person name="Tu H."/>
            <person name="Vos H."/>
            <person name="Wang M."/>
            <person name="Wolf Y.I."/>
            <person name="Yamagata H."/>
            <person name="Yamada T."/>
            <person name="Ye Y."/>
            <person name="Shaw J.R."/>
            <person name="Andrews J."/>
            <person name="Crease T.J."/>
            <person name="Tang H."/>
            <person name="Lucas S.M."/>
            <person name="Robertson H.M."/>
            <person name="Bork P."/>
            <person name="Koonin E.V."/>
            <person name="Zdobnov E.M."/>
            <person name="Grigoriev I.V."/>
            <person name="Lynch M."/>
            <person name="Boore J.L."/>
        </authorList>
    </citation>
    <scope>NUCLEOTIDE SEQUENCE [LARGE SCALE GENOMIC DNA]</scope>
</reference>
<evidence type="ECO:0000256" key="1">
    <source>
        <dbReference type="SAM" id="MobiDB-lite"/>
    </source>
</evidence>
<feature type="region of interest" description="Disordered" evidence="1">
    <location>
        <begin position="53"/>
        <end position="87"/>
    </location>
</feature>
<gene>
    <name evidence="2" type="ORF">DAPPUDRAFT_248295</name>
</gene>
<dbReference type="InParanoid" id="E9GU45"/>
<organism evidence="2 3">
    <name type="scientific">Daphnia pulex</name>
    <name type="common">Water flea</name>
    <dbReference type="NCBI Taxonomy" id="6669"/>
    <lineage>
        <taxon>Eukaryota</taxon>
        <taxon>Metazoa</taxon>
        <taxon>Ecdysozoa</taxon>
        <taxon>Arthropoda</taxon>
        <taxon>Crustacea</taxon>
        <taxon>Branchiopoda</taxon>
        <taxon>Diplostraca</taxon>
        <taxon>Cladocera</taxon>
        <taxon>Anomopoda</taxon>
        <taxon>Daphniidae</taxon>
        <taxon>Daphnia</taxon>
    </lineage>
</organism>
<dbReference type="Proteomes" id="UP000000305">
    <property type="component" value="Unassembled WGS sequence"/>
</dbReference>
<dbReference type="EMBL" id="GL732565">
    <property type="protein sequence ID" value="EFX76975.1"/>
    <property type="molecule type" value="Genomic_DNA"/>
</dbReference>
<name>E9GU45_DAPPU</name>
<feature type="compositionally biased region" description="Polar residues" evidence="1">
    <location>
        <begin position="73"/>
        <end position="87"/>
    </location>
</feature>
<dbReference type="PhylomeDB" id="E9GU45"/>